<dbReference type="Proteomes" id="UP000094389">
    <property type="component" value="Unassembled WGS sequence"/>
</dbReference>
<organism evidence="3 4">
    <name type="scientific">Cyberlindnera jadinii (strain ATCC 18201 / CBS 1600 / BCRC 20928 / JCM 3617 / NBRC 0987 / NRRL Y-1542)</name>
    <name type="common">Torula yeast</name>
    <name type="synonym">Candida utilis</name>
    <dbReference type="NCBI Taxonomy" id="983966"/>
    <lineage>
        <taxon>Eukaryota</taxon>
        <taxon>Fungi</taxon>
        <taxon>Dikarya</taxon>
        <taxon>Ascomycota</taxon>
        <taxon>Saccharomycotina</taxon>
        <taxon>Saccharomycetes</taxon>
        <taxon>Phaffomycetales</taxon>
        <taxon>Phaffomycetaceae</taxon>
        <taxon>Cyberlindnera</taxon>
    </lineage>
</organism>
<dbReference type="PANTHER" id="PTHR11188:SF174">
    <property type="entry name" value="ARRESTIN-RELATED TRAFFICKING ADAPTER 10-RELATED"/>
    <property type="match status" value="1"/>
</dbReference>
<reference evidence="3 4" key="1">
    <citation type="journal article" date="2016" name="Proc. Natl. Acad. Sci. U.S.A.">
        <title>Comparative genomics of biotechnologically important yeasts.</title>
        <authorList>
            <person name="Riley R."/>
            <person name="Haridas S."/>
            <person name="Wolfe K.H."/>
            <person name="Lopes M.R."/>
            <person name="Hittinger C.T."/>
            <person name="Goeker M."/>
            <person name="Salamov A.A."/>
            <person name="Wisecaver J.H."/>
            <person name="Long T.M."/>
            <person name="Calvey C.H."/>
            <person name="Aerts A.L."/>
            <person name="Barry K.W."/>
            <person name="Choi C."/>
            <person name="Clum A."/>
            <person name="Coughlan A.Y."/>
            <person name="Deshpande S."/>
            <person name="Douglass A.P."/>
            <person name="Hanson S.J."/>
            <person name="Klenk H.-P."/>
            <person name="LaButti K.M."/>
            <person name="Lapidus A."/>
            <person name="Lindquist E.A."/>
            <person name="Lipzen A.M."/>
            <person name="Meier-Kolthoff J.P."/>
            <person name="Ohm R.A."/>
            <person name="Otillar R.P."/>
            <person name="Pangilinan J.L."/>
            <person name="Peng Y."/>
            <person name="Rokas A."/>
            <person name="Rosa C.A."/>
            <person name="Scheuner C."/>
            <person name="Sibirny A.A."/>
            <person name="Slot J.C."/>
            <person name="Stielow J.B."/>
            <person name="Sun H."/>
            <person name="Kurtzman C.P."/>
            <person name="Blackwell M."/>
            <person name="Grigoriev I.V."/>
            <person name="Jeffries T.W."/>
        </authorList>
    </citation>
    <scope>NUCLEOTIDE SEQUENCE [LARGE SCALE GENOMIC DNA]</scope>
    <source>
        <strain evidence="4">ATCC 18201 / CBS 1600 / BCRC 20928 / JCM 3617 / NBRC 0987 / NRRL Y-1542</strain>
    </source>
</reference>
<proteinExistence type="predicted"/>
<evidence type="ECO:0000313" key="4">
    <source>
        <dbReference type="Proteomes" id="UP000094389"/>
    </source>
</evidence>
<feature type="compositionally biased region" description="Polar residues" evidence="1">
    <location>
        <begin position="680"/>
        <end position="697"/>
    </location>
</feature>
<feature type="region of interest" description="Disordered" evidence="1">
    <location>
        <begin position="679"/>
        <end position="704"/>
    </location>
</feature>
<dbReference type="STRING" id="983966.A0A1E4S3N1"/>
<evidence type="ECO:0000259" key="2">
    <source>
        <dbReference type="SMART" id="SM01017"/>
    </source>
</evidence>
<feature type="compositionally biased region" description="Low complexity" evidence="1">
    <location>
        <begin position="544"/>
        <end position="559"/>
    </location>
</feature>
<evidence type="ECO:0000313" key="3">
    <source>
        <dbReference type="EMBL" id="ODV74128.1"/>
    </source>
</evidence>
<feature type="compositionally biased region" description="Polar residues" evidence="1">
    <location>
        <begin position="819"/>
        <end position="828"/>
    </location>
</feature>
<sequence>MSPNTLYTADTGALFPLDRQLEIKSDTKPLTHTSSIRVYLQLAEDNIFLQGFDHNSFEGRPPTILRGALVVRVLKPTKIKSLTLTFKGIARTDWPEGIPPKKNEYVEENVVITHTWPFFSQCTGGTNSGADIVRSPQGLYAVHSNLGVLSHEDVSSLNLDAASQTTTTNAKANPFSLLKKVASPERNRSNSLISSMSNENLGDSHYVFEQGDYVYNFEHPIQASTPESIEATFGSVRYYLEVLIERSGAFKSNISAKMPVTIIRAQCDESVEDSEPIAISRDWEDQLHYDILIASKAMILDAYIPIAFKLIPLDKIKLHRIRVYVTENVEYYCRNKKVHRMEPTRKFLLLEHRAPPPKDAPPNADPKTKKMGNLLTSDGYDLTAKEFEFQLFVPEKLNGTQKLHPNTSYQNIKAHHWIKICLRLSRVIDGKPKHYEISIDSPIHVLHSKCSHANTLLPAYGIPQFDSTHCNHDSNIYFPKDIVDSPPLSPEVEAVDVNHRSIYLALNGSRSRSSSSLSHSLPNFESTLSANLYKPHEIHKELTSPQALPLSPMLSPMLSVTSDRDDDLPPPFDDDLQSLSPVQPHGIDAIMDTASPPLKNPPKNPPSYDEIMDTTSPRLRSIIVPHIELTRASESPNTPTGDPNDLASDFSFGGTSPIMPSSVMRATAPEAQLIRASVRSAASTPRASLDLNRTSPRPSAEFSVRGSNEIDNILSDHEDEDEETPVVVAQPIGSPVSRTSSISPSTNTTVPYIDEDIADMAPLLNTTSTVDSVDAFNPTRFQSVESFPRRESQSADISGLYQSPQNIFTGSSIFDSPFVSQRQPSFSTPPVRPVSGVRRRSSAQTANPVMAVLGGDDQDEIIEESESVANSPSDSSTFQENDHSSSTLASGGGDVAVTGVRKPSPINIDSSGADAHNESAQVPS</sequence>
<dbReference type="Pfam" id="PF02752">
    <property type="entry name" value="Arrestin_C"/>
    <property type="match status" value="1"/>
</dbReference>
<dbReference type="InterPro" id="IPR011021">
    <property type="entry name" value="Arrestin-like_N"/>
</dbReference>
<feature type="compositionally biased region" description="Polar residues" evidence="1">
    <location>
        <begin position="868"/>
        <end position="889"/>
    </location>
</feature>
<gene>
    <name evidence="3" type="ORF">CYBJADRAFT_166862</name>
</gene>
<dbReference type="InterPro" id="IPR014752">
    <property type="entry name" value="Arrestin-like_C"/>
</dbReference>
<dbReference type="OrthoDB" id="2238745at2759"/>
<dbReference type="GO" id="GO:0031625">
    <property type="term" value="F:ubiquitin protein ligase binding"/>
    <property type="evidence" value="ECO:0007669"/>
    <property type="project" value="TreeGrafter"/>
</dbReference>
<protein>
    <recommendedName>
        <fullName evidence="2">Arrestin C-terminal-like domain-containing protein</fullName>
    </recommendedName>
</protein>
<dbReference type="SUPFAM" id="SSF81296">
    <property type="entry name" value="E set domains"/>
    <property type="match status" value="1"/>
</dbReference>
<dbReference type="EMBL" id="KV453928">
    <property type="protein sequence ID" value="ODV74128.1"/>
    <property type="molecule type" value="Genomic_DNA"/>
</dbReference>
<dbReference type="InterPro" id="IPR014756">
    <property type="entry name" value="Ig_E-set"/>
</dbReference>
<feature type="compositionally biased region" description="Acidic residues" evidence="1">
    <location>
        <begin position="564"/>
        <end position="576"/>
    </location>
</feature>
<dbReference type="InterPro" id="IPR011022">
    <property type="entry name" value="Arrestin_C-like"/>
</dbReference>
<dbReference type="GO" id="GO:0005829">
    <property type="term" value="C:cytosol"/>
    <property type="evidence" value="ECO:0007669"/>
    <property type="project" value="TreeGrafter"/>
</dbReference>
<dbReference type="GO" id="GO:0030674">
    <property type="term" value="F:protein-macromolecule adaptor activity"/>
    <property type="evidence" value="ECO:0007669"/>
    <property type="project" value="TreeGrafter"/>
</dbReference>
<evidence type="ECO:0000256" key="1">
    <source>
        <dbReference type="SAM" id="MobiDB-lite"/>
    </source>
</evidence>
<feature type="region of interest" description="Disordered" evidence="1">
    <location>
        <begin position="862"/>
        <end position="924"/>
    </location>
</feature>
<dbReference type="RefSeq" id="XP_020071167.1">
    <property type="nucleotide sequence ID" value="XM_020214661.1"/>
</dbReference>
<dbReference type="GeneID" id="30989057"/>
<keyword evidence="4" id="KW-1185">Reference proteome</keyword>
<feature type="region of interest" description="Disordered" evidence="1">
    <location>
        <begin position="819"/>
        <end position="846"/>
    </location>
</feature>
<dbReference type="AlphaFoldDB" id="A0A1E4S3N1"/>
<feature type="region of interest" description="Disordered" evidence="1">
    <location>
        <begin position="543"/>
        <end position="583"/>
    </location>
</feature>
<dbReference type="Gene3D" id="2.60.40.640">
    <property type="match status" value="1"/>
</dbReference>
<feature type="domain" description="Arrestin C-terminal-like" evidence="2">
    <location>
        <begin position="283"/>
        <end position="450"/>
    </location>
</feature>
<accession>A0A1E4S3N1</accession>
<dbReference type="Pfam" id="PF00339">
    <property type="entry name" value="Arrestin_N"/>
    <property type="match status" value="1"/>
</dbReference>
<dbReference type="OMA" id="DIINHTW"/>
<dbReference type="GO" id="GO:0070086">
    <property type="term" value="P:ubiquitin-dependent endocytosis"/>
    <property type="evidence" value="ECO:0007669"/>
    <property type="project" value="TreeGrafter"/>
</dbReference>
<dbReference type="InterPro" id="IPR050357">
    <property type="entry name" value="Arrestin_domain-protein"/>
</dbReference>
<dbReference type="SMART" id="SM01017">
    <property type="entry name" value="Arrestin_C"/>
    <property type="match status" value="1"/>
</dbReference>
<dbReference type="PANTHER" id="PTHR11188">
    <property type="entry name" value="ARRESTIN DOMAIN CONTAINING PROTEIN"/>
    <property type="match status" value="1"/>
</dbReference>
<name>A0A1E4S3N1_CYBJN</name>